<reference evidence="1 2" key="1">
    <citation type="submission" date="2019-08" db="EMBL/GenBank/DDBJ databases">
        <title>Bradymonadales sp. TMQ2.</title>
        <authorList>
            <person name="Liang Q."/>
        </authorList>
    </citation>
    <scope>NUCLEOTIDE SEQUENCE [LARGE SCALE GENOMIC DNA]</scope>
    <source>
        <strain evidence="1 2">TMQ2</strain>
    </source>
</reference>
<sequence>MNARPLLDEERPLVIEALTNAGVGPRPLVERAAHIARLIPYPDDRPALYGPRDLVAHAALRRNAAGIALRDRIYIRRRIFSDDLRLPLYLVTHEMAHVVQFLRDGSANFLARYLSEYARGLLAGLGDRQAYLNISYEVEARHAETFLPPHLHRTTPPRNV</sequence>
<evidence type="ECO:0008006" key="3">
    <source>
        <dbReference type="Google" id="ProtNLM"/>
    </source>
</evidence>
<dbReference type="OrthoDB" id="5507286at2"/>
<organism evidence="1 2">
    <name type="scientific">Lujinxingia vulgaris</name>
    <dbReference type="NCBI Taxonomy" id="2600176"/>
    <lineage>
        <taxon>Bacteria</taxon>
        <taxon>Deltaproteobacteria</taxon>
        <taxon>Bradymonadales</taxon>
        <taxon>Lujinxingiaceae</taxon>
        <taxon>Lujinxingia</taxon>
    </lineage>
</organism>
<dbReference type="Proteomes" id="UP000321046">
    <property type="component" value="Unassembled WGS sequence"/>
</dbReference>
<dbReference type="AlphaFoldDB" id="A0A5C6X3H7"/>
<dbReference type="RefSeq" id="WP_146977412.1">
    <property type="nucleotide sequence ID" value="NZ_VOSL01000146.1"/>
</dbReference>
<protein>
    <recommendedName>
        <fullName evidence="3">DUF4157 domain-containing protein</fullName>
    </recommendedName>
</protein>
<evidence type="ECO:0000313" key="2">
    <source>
        <dbReference type="Proteomes" id="UP000321046"/>
    </source>
</evidence>
<name>A0A5C6X3H7_9DELT</name>
<accession>A0A5C6X3H7</accession>
<gene>
    <name evidence="1" type="ORF">FRC96_20585</name>
</gene>
<proteinExistence type="predicted"/>
<comment type="caution">
    <text evidence="1">The sequence shown here is derived from an EMBL/GenBank/DDBJ whole genome shotgun (WGS) entry which is preliminary data.</text>
</comment>
<dbReference type="EMBL" id="VOSL01000146">
    <property type="protein sequence ID" value="TXD31706.1"/>
    <property type="molecule type" value="Genomic_DNA"/>
</dbReference>
<evidence type="ECO:0000313" key="1">
    <source>
        <dbReference type="EMBL" id="TXD31706.1"/>
    </source>
</evidence>